<proteinExistence type="predicted"/>
<feature type="region of interest" description="Disordered" evidence="1">
    <location>
        <begin position="1"/>
        <end position="32"/>
    </location>
</feature>
<keyword evidence="3" id="KW-1185">Reference proteome</keyword>
<evidence type="ECO:0000313" key="2">
    <source>
        <dbReference type="EMBL" id="KAF1998373.1"/>
    </source>
</evidence>
<dbReference type="EMBL" id="ML977604">
    <property type="protein sequence ID" value="KAF1998373.1"/>
    <property type="molecule type" value="Genomic_DNA"/>
</dbReference>
<feature type="compositionally biased region" description="Polar residues" evidence="1">
    <location>
        <begin position="21"/>
        <end position="32"/>
    </location>
</feature>
<gene>
    <name evidence="2" type="ORF">P154DRAFT_250307</name>
</gene>
<feature type="compositionally biased region" description="Pro residues" evidence="1">
    <location>
        <begin position="130"/>
        <end position="140"/>
    </location>
</feature>
<feature type="region of interest" description="Disordered" evidence="1">
    <location>
        <begin position="87"/>
        <end position="151"/>
    </location>
</feature>
<sequence length="246" mass="26732">MAALLMAPPRTPSPKIRIHRSQSFNSPSSRLSITPIDDAPYTKSASNLPLARPLPAYDALKAAESAMVAQRHGFGRGNVILHTKMSDEDMDMDMSDTDSDGLSSINSSPTSPNSPGSDSPFGLFATGSPTLPPAPSPSLSPSPSLHSEPYTPTAPLLSRIHAPDIYPPSILPASSSLSIDIFQDPTSPMFDPWLVRVVLDMFDIRGMNWMMIAHWVERGWSVRTNSAEVLGILEANGRIRGRVWWD</sequence>
<organism evidence="2 3">
    <name type="scientific">Amniculicola lignicola CBS 123094</name>
    <dbReference type="NCBI Taxonomy" id="1392246"/>
    <lineage>
        <taxon>Eukaryota</taxon>
        <taxon>Fungi</taxon>
        <taxon>Dikarya</taxon>
        <taxon>Ascomycota</taxon>
        <taxon>Pezizomycotina</taxon>
        <taxon>Dothideomycetes</taxon>
        <taxon>Pleosporomycetidae</taxon>
        <taxon>Pleosporales</taxon>
        <taxon>Amniculicolaceae</taxon>
        <taxon>Amniculicola</taxon>
    </lineage>
</organism>
<protein>
    <submittedName>
        <fullName evidence="2">Uncharacterized protein</fullName>
    </submittedName>
</protein>
<dbReference type="OrthoDB" id="3943860at2759"/>
<dbReference type="AlphaFoldDB" id="A0A6A5W8Z8"/>
<reference evidence="2" key="1">
    <citation type="journal article" date="2020" name="Stud. Mycol.">
        <title>101 Dothideomycetes genomes: a test case for predicting lifestyles and emergence of pathogens.</title>
        <authorList>
            <person name="Haridas S."/>
            <person name="Albert R."/>
            <person name="Binder M."/>
            <person name="Bloem J."/>
            <person name="Labutti K."/>
            <person name="Salamov A."/>
            <person name="Andreopoulos B."/>
            <person name="Baker S."/>
            <person name="Barry K."/>
            <person name="Bills G."/>
            <person name="Bluhm B."/>
            <person name="Cannon C."/>
            <person name="Castanera R."/>
            <person name="Culley D."/>
            <person name="Daum C."/>
            <person name="Ezra D."/>
            <person name="Gonzalez J."/>
            <person name="Henrissat B."/>
            <person name="Kuo A."/>
            <person name="Liang C."/>
            <person name="Lipzen A."/>
            <person name="Lutzoni F."/>
            <person name="Magnuson J."/>
            <person name="Mondo S."/>
            <person name="Nolan M."/>
            <person name="Ohm R."/>
            <person name="Pangilinan J."/>
            <person name="Park H.-J."/>
            <person name="Ramirez L."/>
            <person name="Alfaro M."/>
            <person name="Sun H."/>
            <person name="Tritt A."/>
            <person name="Yoshinaga Y."/>
            <person name="Zwiers L.-H."/>
            <person name="Turgeon B."/>
            <person name="Goodwin S."/>
            <person name="Spatafora J."/>
            <person name="Crous P."/>
            <person name="Grigoriev I."/>
        </authorList>
    </citation>
    <scope>NUCLEOTIDE SEQUENCE</scope>
    <source>
        <strain evidence="2">CBS 123094</strain>
    </source>
</reference>
<accession>A0A6A5W8Z8</accession>
<feature type="compositionally biased region" description="Acidic residues" evidence="1">
    <location>
        <begin position="88"/>
        <end position="99"/>
    </location>
</feature>
<evidence type="ECO:0000313" key="3">
    <source>
        <dbReference type="Proteomes" id="UP000799779"/>
    </source>
</evidence>
<feature type="compositionally biased region" description="Low complexity" evidence="1">
    <location>
        <begin position="100"/>
        <end position="120"/>
    </location>
</feature>
<name>A0A6A5W8Z8_9PLEO</name>
<dbReference type="Proteomes" id="UP000799779">
    <property type="component" value="Unassembled WGS sequence"/>
</dbReference>
<evidence type="ECO:0000256" key="1">
    <source>
        <dbReference type="SAM" id="MobiDB-lite"/>
    </source>
</evidence>